<proteinExistence type="predicted"/>
<evidence type="ECO:0000313" key="2">
    <source>
        <dbReference type="Proteomes" id="UP000186917"/>
    </source>
</evidence>
<protein>
    <recommendedName>
        <fullName evidence="3">Zinc-finger</fullName>
    </recommendedName>
</protein>
<dbReference type="OrthoDB" id="678888at2"/>
<evidence type="ECO:0008006" key="3">
    <source>
        <dbReference type="Google" id="ProtNLM"/>
    </source>
</evidence>
<name>A0A1N7MB21_9BACT</name>
<reference evidence="2" key="1">
    <citation type="submission" date="2017-01" db="EMBL/GenBank/DDBJ databases">
        <authorList>
            <person name="Varghese N."/>
            <person name="Submissions S."/>
        </authorList>
    </citation>
    <scope>NUCLEOTIDE SEQUENCE [LARGE SCALE GENOMIC DNA]</scope>
    <source>
        <strain evidence="2">DSM 21054</strain>
    </source>
</reference>
<organism evidence="1 2">
    <name type="scientific">Filimonas lacunae</name>
    <dbReference type="NCBI Taxonomy" id="477680"/>
    <lineage>
        <taxon>Bacteria</taxon>
        <taxon>Pseudomonadati</taxon>
        <taxon>Bacteroidota</taxon>
        <taxon>Chitinophagia</taxon>
        <taxon>Chitinophagales</taxon>
        <taxon>Chitinophagaceae</taxon>
        <taxon>Filimonas</taxon>
    </lineage>
</organism>
<sequence length="92" mass="10598">MHNCTTEDLLLYLDDDLPAVERSNIAAMLQDNWALREKLQVLKEAKEQLNSAPLQAPKHKSLQNVLNHLYKTQKREKLAYATLYPKPAADIR</sequence>
<keyword evidence="2" id="KW-1185">Reference proteome</keyword>
<evidence type="ECO:0000313" key="1">
    <source>
        <dbReference type="EMBL" id="SIS83253.1"/>
    </source>
</evidence>
<dbReference type="Proteomes" id="UP000186917">
    <property type="component" value="Unassembled WGS sequence"/>
</dbReference>
<dbReference type="AlphaFoldDB" id="A0A1N7MB21"/>
<dbReference type="RefSeq" id="WP_076377087.1">
    <property type="nucleotide sequence ID" value="NZ_AP017422.1"/>
</dbReference>
<dbReference type="STRING" id="477680.SAMN05421788_1011483"/>
<dbReference type="EMBL" id="FTOR01000001">
    <property type="protein sequence ID" value="SIS83253.1"/>
    <property type="molecule type" value="Genomic_DNA"/>
</dbReference>
<gene>
    <name evidence="1" type="ORF">SAMN05421788_1011483</name>
</gene>
<accession>A0A1N7MB21</accession>